<gene>
    <name evidence="8" type="ORF">TKK_009016</name>
</gene>
<dbReference type="AlphaFoldDB" id="A0ABD2WVD4"/>
<dbReference type="EMBL" id="JBJJXI010000067">
    <property type="protein sequence ID" value="KAL3396973.1"/>
    <property type="molecule type" value="Genomic_DNA"/>
</dbReference>
<evidence type="ECO:0000313" key="9">
    <source>
        <dbReference type="Proteomes" id="UP001627154"/>
    </source>
</evidence>
<sequence>MAALQFLSRAARTVVVGGTNRFTALAAINLAPKRNYADDYKPDQSVMYDELDQSTLPKFETSNDPAEWQFVERLIPLALVPTPKSFTEPSPSGWTTPKKDALKLPYFVSRTKNHMQPVYYRIKERSLRHTTVIKNIDGDIWLMGEHLKDYLKRNTKKKDLIALKVNEMNGTISVRGDHVSWVKKWMDEKGF</sequence>
<name>A0ABD2WVD4_9HYME</name>
<comment type="subcellular location">
    <subcellularLocation>
        <location evidence="1">Mitochondrion</location>
    </subcellularLocation>
</comment>
<dbReference type="Pfam" id="PF05046">
    <property type="entry name" value="Img2"/>
    <property type="match status" value="1"/>
</dbReference>
<dbReference type="InterPro" id="IPR007740">
    <property type="entry name" value="Ribosomal_mL49"/>
</dbReference>
<evidence type="ECO:0000256" key="1">
    <source>
        <dbReference type="ARBA" id="ARBA00004173"/>
    </source>
</evidence>
<dbReference type="Proteomes" id="UP001627154">
    <property type="component" value="Unassembled WGS sequence"/>
</dbReference>
<dbReference type="FunFam" id="3.30.780.10:FF:000009">
    <property type="entry name" value="39S ribosomal protein L49, mitochondrial"/>
    <property type="match status" value="1"/>
</dbReference>
<comment type="similarity">
    <text evidence="2">Belongs to the mitochondrion-specific ribosomal protein mL49 family.</text>
</comment>
<dbReference type="GO" id="GO:1990904">
    <property type="term" value="C:ribonucleoprotein complex"/>
    <property type="evidence" value="ECO:0007669"/>
    <property type="project" value="UniProtKB-KW"/>
</dbReference>
<keyword evidence="4" id="KW-0496">Mitochondrion</keyword>
<evidence type="ECO:0000313" key="8">
    <source>
        <dbReference type="EMBL" id="KAL3396973.1"/>
    </source>
</evidence>
<dbReference type="GO" id="GO:0005739">
    <property type="term" value="C:mitochondrion"/>
    <property type="evidence" value="ECO:0007669"/>
    <property type="project" value="UniProtKB-SubCell"/>
</dbReference>
<evidence type="ECO:0000256" key="4">
    <source>
        <dbReference type="ARBA" id="ARBA00023128"/>
    </source>
</evidence>
<protein>
    <recommendedName>
        <fullName evidence="6">Large ribosomal subunit protein mL49</fullName>
    </recommendedName>
    <alternativeName>
        <fullName evidence="7">39S ribosomal protein L49, mitochondrial</fullName>
    </alternativeName>
</protein>
<comment type="caution">
    <text evidence="8">The sequence shown here is derived from an EMBL/GenBank/DDBJ whole genome shotgun (WGS) entry which is preliminary data.</text>
</comment>
<organism evidence="8 9">
    <name type="scientific">Trichogramma kaykai</name>
    <dbReference type="NCBI Taxonomy" id="54128"/>
    <lineage>
        <taxon>Eukaryota</taxon>
        <taxon>Metazoa</taxon>
        <taxon>Ecdysozoa</taxon>
        <taxon>Arthropoda</taxon>
        <taxon>Hexapoda</taxon>
        <taxon>Insecta</taxon>
        <taxon>Pterygota</taxon>
        <taxon>Neoptera</taxon>
        <taxon>Endopterygota</taxon>
        <taxon>Hymenoptera</taxon>
        <taxon>Apocrita</taxon>
        <taxon>Proctotrupomorpha</taxon>
        <taxon>Chalcidoidea</taxon>
        <taxon>Trichogrammatidae</taxon>
        <taxon>Trichogramma</taxon>
    </lineage>
</organism>
<evidence type="ECO:0000256" key="3">
    <source>
        <dbReference type="ARBA" id="ARBA00022980"/>
    </source>
</evidence>
<evidence type="ECO:0000256" key="2">
    <source>
        <dbReference type="ARBA" id="ARBA00005677"/>
    </source>
</evidence>
<dbReference type="PANTHER" id="PTHR13477">
    <property type="entry name" value="MITOCHONDRIAL 39S RIBOSOMAL PROTEIN L49"/>
    <property type="match status" value="1"/>
</dbReference>
<keyword evidence="9" id="KW-1185">Reference proteome</keyword>
<evidence type="ECO:0000256" key="6">
    <source>
        <dbReference type="ARBA" id="ARBA00035191"/>
    </source>
</evidence>
<dbReference type="GO" id="GO:0005840">
    <property type="term" value="C:ribosome"/>
    <property type="evidence" value="ECO:0007669"/>
    <property type="project" value="UniProtKB-KW"/>
</dbReference>
<reference evidence="8 9" key="1">
    <citation type="journal article" date="2024" name="bioRxiv">
        <title>A reference genome for Trichogramma kaykai: A tiny desert-dwelling parasitoid wasp with competing sex-ratio distorters.</title>
        <authorList>
            <person name="Culotta J."/>
            <person name="Lindsey A.R."/>
        </authorList>
    </citation>
    <scope>NUCLEOTIDE SEQUENCE [LARGE SCALE GENOMIC DNA]</scope>
    <source>
        <strain evidence="8 9">KSX58</strain>
    </source>
</reference>
<keyword evidence="5" id="KW-0687">Ribonucleoprotein</keyword>
<keyword evidence="3" id="KW-0689">Ribosomal protein</keyword>
<proteinExistence type="inferred from homology"/>
<dbReference type="Gene3D" id="3.30.780.10">
    <property type="entry name" value="SUI1-like domain"/>
    <property type="match status" value="1"/>
</dbReference>
<accession>A0ABD2WVD4</accession>
<evidence type="ECO:0000256" key="5">
    <source>
        <dbReference type="ARBA" id="ARBA00023274"/>
    </source>
</evidence>
<dbReference type="PANTHER" id="PTHR13477:SF0">
    <property type="entry name" value="LARGE RIBOSOMAL SUBUNIT PROTEIN ML49"/>
    <property type="match status" value="1"/>
</dbReference>
<evidence type="ECO:0000256" key="7">
    <source>
        <dbReference type="ARBA" id="ARBA00035545"/>
    </source>
</evidence>